<evidence type="ECO:0000256" key="9">
    <source>
        <dbReference type="ARBA" id="ARBA00023012"/>
    </source>
</evidence>
<evidence type="ECO:0000259" key="13">
    <source>
        <dbReference type="PROSITE" id="PS50885"/>
    </source>
</evidence>
<dbReference type="CDD" id="cd06225">
    <property type="entry name" value="HAMP"/>
    <property type="match status" value="1"/>
</dbReference>
<evidence type="ECO:0000256" key="5">
    <source>
        <dbReference type="ARBA" id="ARBA00022679"/>
    </source>
</evidence>
<evidence type="ECO:0000256" key="2">
    <source>
        <dbReference type="ARBA" id="ARBA00004236"/>
    </source>
</evidence>
<dbReference type="SMART" id="SM00388">
    <property type="entry name" value="HisKA"/>
    <property type="match status" value="1"/>
</dbReference>
<dbReference type="SMART" id="SM00387">
    <property type="entry name" value="HATPase_c"/>
    <property type="match status" value="1"/>
</dbReference>
<dbReference type="EC" id="2.7.13.3" evidence="3"/>
<feature type="domain" description="HAMP" evidence="13">
    <location>
        <begin position="86"/>
        <end position="139"/>
    </location>
</feature>
<dbReference type="InterPro" id="IPR005467">
    <property type="entry name" value="His_kinase_dom"/>
</dbReference>
<evidence type="ECO:0000256" key="7">
    <source>
        <dbReference type="ARBA" id="ARBA00022777"/>
    </source>
</evidence>
<reference evidence="14 15" key="1">
    <citation type="submission" date="2022-03" db="EMBL/GenBank/DDBJ databases">
        <title>Pseudonocardia alaer sp. nov., a novel actinomycete isolated from reed forest soil.</title>
        <authorList>
            <person name="Wang L."/>
        </authorList>
    </citation>
    <scope>NUCLEOTIDE SEQUENCE [LARGE SCALE GENOMIC DNA]</scope>
    <source>
        <strain evidence="14 15">Y-16303</strain>
    </source>
</reference>
<evidence type="ECO:0000313" key="14">
    <source>
        <dbReference type="EMBL" id="MCH6169796.1"/>
    </source>
</evidence>
<keyword evidence="8 11" id="KW-1133">Transmembrane helix</keyword>
<dbReference type="PROSITE" id="PS50109">
    <property type="entry name" value="HIS_KIN"/>
    <property type="match status" value="1"/>
</dbReference>
<evidence type="ECO:0000256" key="10">
    <source>
        <dbReference type="ARBA" id="ARBA00023136"/>
    </source>
</evidence>
<keyword evidence="15" id="KW-1185">Reference proteome</keyword>
<dbReference type="SMART" id="SM00304">
    <property type="entry name" value="HAMP"/>
    <property type="match status" value="1"/>
</dbReference>
<dbReference type="PANTHER" id="PTHR45436:SF5">
    <property type="entry name" value="SENSOR HISTIDINE KINASE TRCS"/>
    <property type="match status" value="1"/>
</dbReference>
<dbReference type="Pfam" id="PF02518">
    <property type="entry name" value="HATPase_c"/>
    <property type="match status" value="1"/>
</dbReference>
<name>A0ABS9TMP6_9PSEU</name>
<evidence type="ECO:0000313" key="15">
    <source>
        <dbReference type="Proteomes" id="UP001299970"/>
    </source>
</evidence>
<dbReference type="Gene3D" id="3.30.565.10">
    <property type="entry name" value="Histidine kinase-like ATPase, C-terminal domain"/>
    <property type="match status" value="1"/>
</dbReference>
<dbReference type="InterPro" id="IPR003660">
    <property type="entry name" value="HAMP_dom"/>
</dbReference>
<dbReference type="EMBL" id="JAKXMK010000028">
    <property type="protein sequence ID" value="MCH6169796.1"/>
    <property type="molecule type" value="Genomic_DNA"/>
</dbReference>
<evidence type="ECO:0000256" key="6">
    <source>
        <dbReference type="ARBA" id="ARBA00022692"/>
    </source>
</evidence>
<evidence type="ECO:0000256" key="4">
    <source>
        <dbReference type="ARBA" id="ARBA00022553"/>
    </source>
</evidence>
<dbReference type="InterPro" id="IPR036097">
    <property type="entry name" value="HisK_dim/P_sf"/>
</dbReference>
<dbReference type="CDD" id="cd00082">
    <property type="entry name" value="HisKA"/>
    <property type="match status" value="1"/>
</dbReference>
<accession>A0ABS9TMP6</accession>
<dbReference type="InterPro" id="IPR004358">
    <property type="entry name" value="Sig_transdc_His_kin-like_C"/>
</dbReference>
<evidence type="ECO:0000256" key="1">
    <source>
        <dbReference type="ARBA" id="ARBA00000085"/>
    </source>
</evidence>
<dbReference type="Gene3D" id="1.10.287.130">
    <property type="match status" value="1"/>
</dbReference>
<dbReference type="SUPFAM" id="SSF55874">
    <property type="entry name" value="ATPase domain of HSP90 chaperone/DNA topoisomerase II/histidine kinase"/>
    <property type="match status" value="1"/>
</dbReference>
<dbReference type="InterPro" id="IPR050428">
    <property type="entry name" value="TCS_sensor_his_kinase"/>
</dbReference>
<feature type="transmembrane region" description="Helical" evidence="11">
    <location>
        <begin position="12"/>
        <end position="37"/>
    </location>
</feature>
<dbReference type="SUPFAM" id="SSF47384">
    <property type="entry name" value="Homodimeric domain of signal transducing histidine kinase"/>
    <property type="match status" value="1"/>
</dbReference>
<dbReference type="PRINTS" id="PR00344">
    <property type="entry name" value="BCTRLSENSOR"/>
</dbReference>
<dbReference type="PANTHER" id="PTHR45436">
    <property type="entry name" value="SENSOR HISTIDINE KINASE YKOH"/>
    <property type="match status" value="1"/>
</dbReference>
<keyword evidence="6 11" id="KW-0812">Transmembrane</keyword>
<keyword evidence="7 14" id="KW-0418">Kinase</keyword>
<dbReference type="InterPro" id="IPR003661">
    <property type="entry name" value="HisK_dim/P_dom"/>
</dbReference>
<keyword evidence="9" id="KW-0902">Two-component regulatory system</keyword>
<dbReference type="Proteomes" id="UP001299970">
    <property type="component" value="Unassembled WGS sequence"/>
</dbReference>
<evidence type="ECO:0000256" key="3">
    <source>
        <dbReference type="ARBA" id="ARBA00012438"/>
    </source>
</evidence>
<evidence type="ECO:0000256" key="11">
    <source>
        <dbReference type="SAM" id="Phobius"/>
    </source>
</evidence>
<keyword evidence="4" id="KW-0597">Phosphoprotein</keyword>
<keyword evidence="10 11" id="KW-0472">Membrane</keyword>
<dbReference type="GO" id="GO:0016301">
    <property type="term" value="F:kinase activity"/>
    <property type="evidence" value="ECO:0007669"/>
    <property type="project" value="UniProtKB-KW"/>
</dbReference>
<gene>
    <name evidence="14" type="ORF">MMF94_29190</name>
</gene>
<evidence type="ECO:0000256" key="8">
    <source>
        <dbReference type="ARBA" id="ARBA00022989"/>
    </source>
</evidence>
<comment type="catalytic activity">
    <reaction evidence="1">
        <text>ATP + protein L-histidine = ADP + protein N-phospho-L-histidine.</text>
        <dbReference type="EC" id="2.7.13.3"/>
    </reaction>
</comment>
<organism evidence="14 15">
    <name type="scientific">Pseudonocardia alaniniphila</name>
    <dbReference type="NCBI Taxonomy" id="75291"/>
    <lineage>
        <taxon>Bacteria</taxon>
        <taxon>Bacillati</taxon>
        <taxon>Actinomycetota</taxon>
        <taxon>Actinomycetes</taxon>
        <taxon>Pseudonocardiales</taxon>
        <taxon>Pseudonocardiaceae</taxon>
        <taxon>Pseudonocardia</taxon>
    </lineage>
</organism>
<dbReference type="PROSITE" id="PS50885">
    <property type="entry name" value="HAMP"/>
    <property type="match status" value="1"/>
</dbReference>
<dbReference type="Pfam" id="PF00512">
    <property type="entry name" value="HisKA"/>
    <property type="match status" value="1"/>
</dbReference>
<dbReference type="InterPro" id="IPR036890">
    <property type="entry name" value="HATPase_C_sf"/>
</dbReference>
<comment type="caution">
    <text evidence="14">The sequence shown here is derived from an EMBL/GenBank/DDBJ whole genome shotgun (WGS) entry which is preliminary data.</text>
</comment>
<proteinExistence type="predicted"/>
<dbReference type="InterPro" id="IPR003594">
    <property type="entry name" value="HATPase_dom"/>
</dbReference>
<feature type="transmembrane region" description="Helical" evidence="11">
    <location>
        <begin position="57"/>
        <end position="85"/>
    </location>
</feature>
<comment type="subcellular location">
    <subcellularLocation>
        <location evidence="2">Cell membrane</location>
    </subcellularLocation>
</comment>
<dbReference type="SUPFAM" id="SSF158472">
    <property type="entry name" value="HAMP domain-like"/>
    <property type="match status" value="1"/>
</dbReference>
<dbReference type="Pfam" id="PF00672">
    <property type="entry name" value="HAMP"/>
    <property type="match status" value="1"/>
</dbReference>
<protein>
    <recommendedName>
        <fullName evidence="3">histidine kinase</fullName>
        <ecNumber evidence="3">2.7.13.3</ecNumber>
    </recommendedName>
</protein>
<dbReference type="Gene3D" id="6.10.340.10">
    <property type="match status" value="1"/>
</dbReference>
<sequence length="366" mass="39704">MDRAPGLSVRLKLALSYAGFLMLAGALLLAAVAVFLMRYRQVARDVMDVVIAPPGTYLLRAFAPAAIAVMAFLLVFGLLGGWILAGRMLAPLTRITDATRTAANGSLSHRIRLPGRRDEFHELADAFDTMLARLEAHVAEQQRFAANASHELRTPLAITQTLLDVARNDPKRDAGELVDRLHVVNARAIDLTEALLLLSRADQRSFSRERVDLSLIAEEATETLLPFAEKRSLTIETSGDLTPTIGSHALLLQMTTNLVHNAVVHNLPGQGTVWVTTRVHHESAVLTVENTGEKLTQELISTLAEPFQRGTERIHTDHAGVGLGLAIVKSITQAHDGTLTLTPRAAGGLRVTVQLPAAPLHARRCD</sequence>
<evidence type="ECO:0000259" key="12">
    <source>
        <dbReference type="PROSITE" id="PS50109"/>
    </source>
</evidence>
<dbReference type="RefSeq" id="WP_241040451.1">
    <property type="nucleotide sequence ID" value="NZ_BAAAJF010000014.1"/>
</dbReference>
<feature type="domain" description="Histidine kinase" evidence="12">
    <location>
        <begin position="147"/>
        <end position="359"/>
    </location>
</feature>
<keyword evidence="5" id="KW-0808">Transferase</keyword>